<name>A0ABR1LT67_9PEZI</name>
<dbReference type="Proteomes" id="UP001360953">
    <property type="component" value="Unassembled WGS sequence"/>
</dbReference>
<protein>
    <submittedName>
        <fullName evidence="1">Uncharacterized protein</fullName>
    </submittedName>
</protein>
<proteinExistence type="predicted"/>
<organism evidence="1 2">
    <name type="scientific">Phyllosticta citribraziliensis</name>
    <dbReference type="NCBI Taxonomy" id="989973"/>
    <lineage>
        <taxon>Eukaryota</taxon>
        <taxon>Fungi</taxon>
        <taxon>Dikarya</taxon>
        <taxon>Ascomycota</taxon>
        <taxon>Pezizomycotina</taxon>
        <taxon>Dothideomycetes</taxon>
        <taxon>Dothideomycetes incertae sedis</taxon>
        <taxon>Botryosphaeriales</taxon>
        <taxon>Phyllostictaceae</taxon>
        <taxon>Phyllosticta</taxon>
    </lineage>
</organism>
<accession>A0ABR1LT67</accession>
<evidence type="ECO:0000313" key="2">
    <source>
        <dbReference type="Proteomes" id="UP001360953"/>
    </source>
</evidence>
<comment type="caution">
    <text evidence="1">The sequence shown here is derived from an EMBL/GenBank/DDBJ whole genome shotgun (WGS) entry which is preliminary data.</text>
</comment>
<keyword evidence="2" id="KW-1185">Reference proteome</keyword>
<sequence length="228" mass="24998">MADWRRPRCRRSEPQTSAPTIVTLHVSSHSLACCLLHVSDHQVIISSHRITSPRGRMDGLLCERTWGWAGAMQSNLITPQTRFLFPSLPLVCGGGKRTRGHNDGLLRATWNRPHRCRNLGIRYLVGRPFVALPSVPCSNRLVCQSRQEQRQGREASGRAGEIGSLIRTLRTYVAVHQAGSDGETILTETSASLAKRTGGVSRCDLMDSWASSPAAVSQSVSQSISQAM</sequence>
<reference evidence="1 2" key="1">
    <citation type="submission" date="2024-04" db="EMBL/GenBank/DDBJ databases">
        <title>Phyllosticta paracitricarpa is synonymous to the EU quarantine fungus P. citricarpa based on phylogenomic analyses.</title>
        <authorList>
            <consortium name="Lawrence Berkeley National Laboratory"/>
            <person name="Van ingen-buijs V.A."/>
            <person name="Van westerhoven A.C."/>
            <person name="Haridas S."/>
            <person name="Skiadas P."/>
            <person name="Martin F."/>
            <person name="Groenewald J.Z."/>
            <person name="Crous P.W."/>
            <person name="Seidl M.F."/>
        </authorList>
    </citation>
    <scope>NUCLEOTIDE SEQUENCE [LARGE SCALE GENOMIC DNA]</scope>
    <source>
        <strain evidence="1 2">CPC 17464</strain>
    </source>
</reference>
<evidence type="ECO:0000313" key="1">
    <source>
        <dbReference type="EMBL" id="KAK7538349.1"/>
    </source>
</evidence>
<gene>
    <name evidence="1" type="ORF">J3D65DRAFT_621717</name>
</gene>
<dbReference type="RefSeq" id="XP_066656036.1">
    <property type="nucleotide sequence ID" value="XM_066799992.1"/>
</dbReference>
<dbReference type="EMBL" id="JBBPEH010000005">
    <property type="protein sequence ID" value="KAK7538349.1"/>
    <property type="molecule type" value="Genomic_DNA"/>
</dbReference>
<dbReference type="GeneID" id="92032898"/>